<dbReference type="InterPro" id="IPR006121">
    <property type="entry name" value="HMA_dom"/>
</dbReference>
<organism evidence="3 4">
    <name type="scientific">Acidihalobacter aeolianus</name>
    <dbReference type="NCBI Taxonomy" id="2792603"/>
    <lineage>
        <taxon>Bacteria</taxon>
        <taxon>Pseudomonadati</taxon>
        <taxon>Pseudomonadota</taxon>
        <taxon>Gammaproteobacteria</taxon>
        <taxon>Chromatiales</taxon>
        <taxon>Ectothiorhodospiraceae</taxon>
        <taxon>Acidihalobacter</taxon>
    </lineage>
</organism>
<dbReference type="KEGG" id="aaeo:BJI67_00410"/>
<keyword evidence="4" id="KW-1185">Reference proteome</keyword>
<dbReference type="InterPro" id="IPR036163">
    <property type="entry name" value="HMA_dom_sf"/>
</dbReference>
<name>A0A1D8K433_9GAMM</name>
<dbReference type="Proteomes" id="UP000095342">
    <property type="component" value="Chromosome"/>
</dbReference>
<proteinExistence type="predicted"/>
<evidence type="ECO:0000259" key="2">
    <source>
        <dbReference type="PROSITE" id="PS50846"/>
    </source>
</evidence>
<keyword evidence="1" id="KW-0479">Metal-binding</keyword>
<dbReference type="Gene3D" id="3.30.70.100">
    <property type="match status" value="1"/>
</dbReference>
<dbReference type="SUPFAM" id="SSF55008">
    <property type="entry name" value="HMA, heavy metal-associated domain"/>
    <property type="match status" value="1"/>
</dbReference>
<dbReference type="GO" id="GO:0046872">
    <property type="term" value="F:metal ion binding"/>
    <property type="evidence" value="ECO:0007669"/>
    <property type="project" value="UniProtKB-KW"/>
</dbReference>
<dbReference type="Pfam" id="PF00403">
    <property type="entry name" value="HMA"/>
    <property type="match status" value="1"/>
</dbReference>
<dbReference type="CDD" id="cd00371">
    <property type="entry name" value="HMA"/>
    <property type="match status" value="1"/>
</dbReference>
<dbReference type="FunFam" id="3.30.70.100:FF:000001">
    <property type="entry name" value="ATPase copper transporting beta"/>
    <property type="match status" value="1"/>
</dbReference>
<gene>
    <name evidence="3" type="ORF">BJI67_00410</name>
</gene>
<feature type="domain" description="HMA" evidence="2">
    <location>
        <begin position="2"/>
        <end position="65"/>
    </location>
</feature>
<dbReference type="RefSeq" id="WP_070071324.1">
    <property type="nucleotide sequence ID" value="NZ_CP017448.1"/>
</dbReference>
<evidence type="ECO:0000313" key="3">
    <source>
        <dbReference type="EMBL" id="AOV15723.1"/>
    </source>
</evidence>
<protein>
    <submittedName>
        <fullName evidence="3">Heavy metal-binding protein</fullName>
    </submittedName>
</protein>
<dbReference type="EMBL" id="CP017448">
    <property type="protein sequence ID" value="AOV15723.1"/>
    <property type="molecule type" value="Genomic_DNA"/>
</dbReference>
<dbReference type="PROSITE" id="PS50846">
    <property type="entry name" value="HMA_2"/>
    <property type="match status" value="1"/>
</dbReference>
<evidence type="ECO:0000313" key="4">
    <source>
        <dbReference type="Proteomes" id="UP000095342"/>
    </source>
</evidence>
<sequence>MSEINLKITGMTCEHCVRAATKALEHVPGVEKAEVTLTPGGAVVHGTADPSKLITAVKEEGYEAEVQD</sequence>
<evidence type="ECO:0000256" key="1">
    <source>
        <dbReference type="ARBA" id="ARBA00022723"/>
    </source>
</evidence>
<reference evidence="3 4" key="1">
    <citation type="submission" date="2016-09" db="EMBL/GenBank/DDBJ databases">
        <title>Acidihalobacter prosperus V6 (DSM14174).</title>
        <authorList>
            <person name="Khaleque H.N."/>
            <person name="Ramsay J.P."/>
            <person name="Murphy R.J.T."/>
            <person name="Kaksonen A.H."/>
            <person name="Boxall N.J."/>
            <person name="Watkin E.L.J."/>
        </authorList>
    </citation>
    <scope>NUCLEOTIDE SEQUENCE [LARGE SCALE GENOMIC DNA]</scope>
    <source>
        <strain evidence="3 4">V6</strain>
    </source>
</reference>
<dbReference type="AlphaFoldDB" id="A0A1D8K433"/>
<accession>A0A1D8K433</accession>